<evidence type="ECO:0000256" key="2">
    <source>
        <dbReference type="ARBA" id="ARBA00022670"/>
    </source>
</evidence>
<proteinExistence type="inferred from homology"/>
<dbReference type="InterPro" id="IPR001567">
    <property type="entry name" value="Pept_M3A_M3B_dom"/>
</dbReference>
<dbReference type="GO" id="GO:0006518">
    <property type="term" value="P:peptide metabolic process"/>
    <property type="evidence" value="ECO:0007669"/>
    <property type="project" value="TreeGrafter"/>
</dbReference>
<accession>D8M5X7</accession>
<keyword evidence="3 7" id="KW-0479">Metal-binding</keyword>
<comment type="similarity">
    <text evidence="1 7">Belongs to the peptidase M3 family.</text>
</comment>
<evidence type="ECO:0000256" key="6">
    <source>
        <dbReference type="ARBA" id="ARBA00023049"/>
    </source>
</evidence>
<organism evidence="9">
    <name type="scientific">Blastocystis hominis</name>
    <dbReference type="NCBI Taxonomy" id="12968"/>
    <lineage>
        <taxon>Eukaryota</taxon>
        <taxon>Sar</taxon>
        <taxon>Stramenopiles</taxon>
        <taxon>Bigyra</taxon>
        <taxon>Opalozoa</taxon>
        <taxon>Opalinata</taxon>
        <taxon>Blastocystidae</taxon>
        <taxon>Blastocystis</taxon>
    </lineage>
</organism>
<gene>
    <name evidence="9" type="ORF">GSBLH_T00003424001</name>
</gene>
<dbReference type="RefSeq" id="XP_012897624.1">
    <property type="nucleotide sequence ID" value="XM_013042170.1"/>
</dbReference>
<dbReference type="InterPro" id="IPR045090">
    <property type="entry name" value="Pept_M3A_M3B"/>
</dbReference>
<dbReference type="EMBL" id="FN668661">
    <property type="protein sequence ID" value="CBK23576.2"/>
    <property type="molecule type" value="Genomic_DNA"/>
</dbReference>
<dbReference type="PANTHER" id="PTHR11804">
    <property type="entry name" value="PROTEASE M3 THIMET OLIGOPEPTIDASE-RELATED"/>
    <property type="match status" value="1"/>
</dbReference>
<dbReference type="SUPFAM" id="SSF55486">
    <property type="entry name" value="Metalloproteases ('zincins'), catalytic domain"/>
    <property type="match status" value="1"/>
</dbReference>
<dbReference type="OMA" id="RSGAWCS"/>
<keyword evidence="4 7" id="KW-0378">Hydrolase</keyword>
<dbReference type="Gene3D" id="3.40.390.10">
    <property type="entry name" value="Collagenase (Catalytic Domain)"/>
    <property type="match status" value="1"/>
</dbReference>
<evidence type="ECO:0000256" key="4">
    <source>
        <dbReference type="ARBA" id="ARBA00022801"/>
    </source>
</evidence>
<dbReference type="AlphaFoldDB" id="D8M5X7"/>
<dbReference type="InParanoid" id="D8M5X7"/>
<dbReference type="GO" id="GO:0006508">
    <property type="term" value="P:proteolysis"/>
    <property type="evidence" value="ECO:0007669"/>
    <property type="project" value="UniProtKB-KW"/>
</dbReference>
<dbReference type="GO" id="GO:0004222">
    <property type="term" value="F:metalloendopeptidase activity"/>
    <property type="evidence" value="ECO:0007669"/>
    <property type="project" value="InterPro"/>
</dbReference>
<evidence type="ECO:0000256" key="5">
    <source>
        <dbReference type="ARBA" id="ARBA00022833"/>
    </source>
</evidence>
<comment type="cofactor">
    <cofactor evidence="7">
        <name>Zn(2+)</name>
        <dbReference type="ChEBI" id="CHEBI:29105"/>
    </cofactor>
    <text evidence="7">Binds 1 zinc ion.</text>
</comment>
<reference evidence="9" key="1">
    <citation type="submission" date="2010-02" db="EMBL/GenBank/DDBJ databases">
        <title>Sequencing and annotation of the Blastocystis hominis genome.</title>
        <authorList>
            <person name="Wincker P."/>
        </authorList>
    </citation>
    <scope>NUCLEOTIDE SEQUENCE</scope>
    <source>
        <strain evidence="9">Singapore isolate B</strain>
    </source>
</reference>
<keyword evidence="6 7" id="KW-0482">Metalloprotease</keyword>
<evidence type="ECO:0000256" key="1">
    <source>
        <dbReference type="ARBA" id="ARBA00006040"/>
    </source>
</evidence>
<keyword evidence="10" id="KW-1185">Reference proteome</keyword>
<dbReference type="PANTHER" id="PTHR11804:SF84">
    <property type="entry name" value="SACCHAROLYSIN"/>
    <property type="match status" value="1"/>
</dbReference>
<feature type="domain" description="Peptidase M3A/M3B catalytic" evidence="8">
    <location>
        <begin position="60"/>
        <end position="502"/>
    </location>
</feature>
<evidence type="ECO:0000259" key="8">
    <source>
        <dbReference type="Pfam" id="PF01432"/>
    </source>
</evidence>
<dbReference type="GeneID" id="24920525"/>
<dbReference type="Gene3D" id="1.10.1370.10">
    <property type="entry name" value="Neurolysin, domain 3"/>
    <property type="match status" value="1"/>
</dbReference>
<keyword evidence="5 7" id="KW-0862">Zinc</keyword>
<keyword evidence="2 7" id="KW-0645">Protease</keyword>
<evidence type="ECO:0000256" key="3">
    <source>
        <dbReference type="ARBA" id="ARBA00022723"/>
    </source>
</evidence>
<dbReference type="InterPro" id="IPR024077">
    <property type="entry name" value="Neurolysin/TOP_dom2"/>
</dbReference>
<name>D8M5X7_BLAHO</name>
<evidence type="ECO:0000313" key="9">
    <source>
        <dbReference type="EMBL" id="CBK23576.2"/>
    </source>
</evidence>
<sequence length="539" mass="62477">MKKIIENQTAFSVNLAEEKTELLFSKEQLVGVPDNTLATFGRKEDAYIVTMKYPDVFGVLENCSVSDTRRQVMTAFNNRGGQKNLDLLTETIELRKKAVHILGYPNYPSYALENEMAETPENVKQFLFDLRAKLEASGRKELEELTRFKHECGEEGPLQPWDFSYYIKKLKEKLYHVDDNLVKEYFPTEHVVSEMLSIYQEIFGLTFKEIEYEDKWFSEVKCYSVYTRSGDLQGLFFLDLYPREGKYTHACCENIQSSSLLDDDRALPVACMICNFPHSTPTLPATISHDDVTTLFHEFGHLVNVMCNNQRICSFGAFCEETDFVETPSQLMEQWTWQKPVLQRLSRHYKTGEPLPEKLIDNLIHSKNFCSALFNLRQLAFGIFDYTVHAEDVKEPIINVYNRILEEVSLRPVVKNTMGPASFGHIMSSMYACGYYGYLWSLVYSCDIFSIFKEKGIYNQEEGTRLREMVLSKGASERSAKVLREYLQREPKMDAFLEEMGLRQWGVCLRNKEEEEKKKKKVCELLCGVQDTADCRSSY</sequence>
<protein>
    <submittedName>
        <fullName evidence="9">Oct1</fullName>
    </submittedName>
</protein>
<dbReference type="Proteomes" id="UP000008312">
    <property type="component" value="Unassembled WGS sequence"/>
</dbReference>
<dbReference type="CDD" id="cd06455">
    <property type="entry name" value="M3A_TOP"/>
    <property type="match status" value="1"/>
</dbReference>
<evidence type="ECO:0000256" key="7">
    <source>
        <dbReference type="RuleBase" id="RU003435"/>
    </source>
</evidence>
<evidence type="ECO:0000313" key="10">
    <source>
        <dbReference type="Proteomes" id="UP000008312"/>
    </source>
</evidence>
<dbReference type="InterPro" id="IPR024079">
    <property type="entry name" value="MetalloPept_cat_dom_sf"/>
</dbReference>
<dbReference type="Pfam" id="PF01432">
    <property type="entry name" value="Peptidase_M3"/>
    <property type="match status" value="1"/>
</dbReference>
<dbReference type="OrthoDB" id="534666at2759"/>
<dbReference type="GO" id="GO:0046872">
    <property type="term" value="F:metal ion binding"/>
    <property type="evidence" value="ECO:0007669"/>
    <property type="project" value="UniProtKB-UniRule"/>
</dbReference>